<evidence type="ECO:0000259" key="6">
    <source>
        <dbReference type="Pfam" id="PF04389"/>
    </source>
</evidence>
<evidence type="ECO:0000313" key="10">
    <source>
        <dbReference type="Proteomes" id="UP000708208"/>
    </source>
</evidence>
<gene>
    <name evidence="9" type="ORF">AFUS01_LOCUS45140</name>
</gene>
<evidence type="ECO:0000259" key="8">
    <source>
        <dbReference type="Pfam" id="PF22249"/>
    </source>
</evidence>
<keyword evidence="10" id="KW-1185">Reference proteome</keyword>
<dbReference type="InterPro" id="IPR053973">
    <property type="entry name" value="ERMP1-like_C"/>
</dbReference>
<feature type="domain" description="Peptidase M28" evidence="6">
    <location>
        <begin position="1"/>
        <end position="94"/>
    </location>
</feature>
<evidence type="ECO:0000256" key="4">
    <source>
        <dbReference type="ARBA" id="ARBA00022824"/>
    </source>
</evidence>
<evidence type="ECO:0000256" key="5">
    <source>
        <dbReference type="SAM" id="Phobius"/>
    </source>
</evidence>
<feature type="transmembrane region" description="Helical" evidence="5">
    <location>
        <begin position="330"/>
        <end position="350"/>
    </location>
</feature>
<feature type="transmembrane region" description="Helical" evidence="5">
    <location>
        <begin position="200"/>
        <end position="226"/>
    </location>
</feature>
<dbReference type="GO" id="GO:0006508">
    <property type="term" value="P:proteolysis"/>
    <property type="evidence" value="ECO:0007669"/>
    <property type="project" value="InterPro"/>
</dbReference>
<dbReference type="InterPro" id="IPR053974">
    <property type="entry name" value="ERMP1_1-A_TM"/>
</dbReference>
<comment type="subcellular location">
    <subcellularLocation>
        <location evidence="2">Endoplasmic reticulum membrane</location>
        <topology evidence="2">Multi-pass membrane protein</topology>
    </subcellularLocation>
</comment>
<evidence type="ECO:0008006" key="11">
    <source>
        <dbReference type="Google" id="ProtNLM"/>
    </source>
</evidence>
<keyword evidence="5" id="KW-0472">Membrane</keyword>
<dbReference type="PANTHER" id="PTHR12147">
    <property type="entry name" value="METALLOPEPTIDASE M28 FAMILY MEMBER"/>
    <property type="match status" value="1"/>
</dbReference>
<keyword evidence="5" id="KW-1133">Transmembrane helix</keyword>
<feature type="domain" description="Endoplasmic reticulum metallopeptidase 1/1-A TM" evidence="8">
    <location>
        <begin position="225"/>
        <end position="385"/>
    </location>
</feature>
<feature type="transmembrane region" description="Helical" evidence="5">
    <location>
        <begin position="391"/>
        <end position="413"/>
    </location>
</feature>
<feature type="transmembrane region" description="Helical" evidence="5">
    <location>
        <begin position="232"/>
        <end position="255"/>
    </location>
</feature>
<dbReference type="InterPro" id="IPR045175">
    <property type="entry name" value="M28_fam"/>
</dbReference>
<dbReference type="EMBL" id="CAJVCH010570771">
    <property type="protein sequence ID" value="CAG7835818.1"/>
    <property type="molecule type" value="Genomic_DNA"/>
</dbReference>
<feature type="domain" description="Endoplasmic reticulum metallopeptidase 1-like C-terminal" evidence="7">
    <location>
        <begin position="421"/>
        <end position="662"/>
    </location>
</feature>
<dbReference type="Pfam" id="PF22248">
    <property type="entry name" value="ERMP1_C"/>
    <property type="match status" value="1"/>
</dbReference>
<sequence>MLEIIQVIYKNSDEKDILPNTIVFLFNGDEELGLQGAHGFVKGDGSGHAWSRNLKCFINLEGAGAGGREILFQTGPGNSWIADAYAKAVKHPYDMAFIKNGWVYHTKWDKVNEIPPGSIQNVGDNALALVEYLGNLNFEDVKIEKSGTNMVFFDVFGIFMVCYNETTGIISNFVVATIFTILTVIEVGPLRIKTILTVTMLLVSTAVAWGTGVGAGAFAGAFLNWLGFYKPFYSYPFMTIVLFGVPGIFAQSLVYSFFWKGSQEKSWLAGKFTIGILLFVFSYLTRSVYILSLILVFAILAWFPRRLILKKSKRKFPVAEVASTLIISELIPFLFTSYLTITLIDVFVPIMGRSGTETDPNVFLGVLIAAITSVLTFHGIGTYFVGLKKIYLLSGLLLSIFLINPMIATGFIGNIPYQEKTPMRIQILDTDRTWYNSDMTENRTDAGYWFWPMDPNTREYFPEIAKTLPQIRDYIELEANEDSCMDLYCNQQFFRPVGKSIKKTPWVPKSYGLPYSLKDQVKMKIQKNEAIGLGLRNLTLTFQGPTQSTIIFSPTTNLEVKSWSLNTPSQSMGDMKFLGRPMYFIYLGKGYQYQARDFSLSIILEEVSTESGEPASESNDLMDVMFVGHFMHDAYQWNFKEFVEKFPFWTNVVSWSSVLKQYKISF</sequence>
<dbReference type="AlphaFoldDB" id="A0A8J2LHV3"/>
<accession>A0A8J2LHV3</accession>
<comment type="caution">
    <text evidence="9">The sequence shown here is derived from an EMBL/GenBank/DDBJ whole genome shotgun (WGS) entry which is preliminary data.</text>
</comment>
<dbReference type="Proteomes" id="UP000708208">
    <property type="component" value="Unassembled WGS sequence"/>
</dbReference>
<evidence type="ECO:0000313" key="9">
    <source>
        <dbReference type="EMBL" id="CAG7835818.1"/>
    </source>
</evidence>
<evidence type="ECO:0000256" key="1">
    <source>
        <dbReference type="ARBA" id="ARBA00001947"/>
    </source>
</evidence>
<dbReference type="OrthoDB" id="76293at2759"/>
<organism evidence="9 10">
    <name type="scientific">Allacma fusca</name>
    <dbReference type="NCBI Taxonomy" id="39272"/>
    <lineage>
        <taxon>Eukaryota</taxon>
        <taxon>Metazoa</taxon>
        <taxon>Ecdysozoa</taxon>
        <taxon>Arthropoda</taxon>
        <taxon>Hexapoda</taxon>
        <taxon>Collembola</taxon>
        <taxon>Symphypleona</taxon>
        <taxon>Sminthuridae</taxon>
        <taxon>Allacma</taxon>
    </lineage>
</organism>
<keyword evidence="5" id="KW-0812">Transmembrane</keyword>
<comment type="similarity">
    <text evidence="3">Belongs to the peptidase M28 family.</text>
</comment>
<keyword evidence="4" id="KW-0256">Endoplasmic reticulum</keyword>
<feature type="transmembrane region" description="Helical" evidence="5">
    <location>
        <begin position="362"/>
        <end position="384"/>
    </location>
</feature>
<dbReference type="Pfam" id="PF04389">
    <property type="entry name" value="Peptidase_M28"/>
    <property type="match status" value="1"/>
</dbReference>
<protein>
    <recommendedName>
        <fullName evidence="11">Peptidase M28 domain-containing protein</fullName>
    </recommendedName>
</protein>
<evidence type="ECO:0000256" key="3">
    <source>
        <dbReference type="ARBA" id="ARBA00010918"/>
    </source>
</evidence>
<name>A0A8J2LHV3_9HEXA</name>
<dbReference type="GO" id="GO:0005789">
    <property type="term" value="C:endoplasmic reticulum membrane"/>
    <property type="evidence" value="ECO:0007669"/>
    <property type="project" value="UniProtKB-SubCell"/>
</dbReference>
<evidence type="ECO:0000259" key="7">
    <source>
        <dbReference type="Pfam" id="PF22248"/>
    </source>
</evidence>
<evidence type="ECO:0000256" key="2">
    <source>
        <dbReference type="ARBA" id="ARBA00004477"/>
    </source>
</evidence>
<feature type="transmembrane region" description="Helical" evidence="5">
    <location>
        <begin position="290"/>
        <end position="309"/>
    </location>
</feature>
<proteinExistence type="inferred from homology"/>
<dbReference type="Pfam" id="PF22249">
    <property type="entry name" value="ERMP1-TM"/>
    <property type="match status" value="1"/>
</dbReference>
<reference evidence="9" key="1">
    <citation type="submission" date="2021-06" db="EMBL/GenBank/DDBJ databases">
        <authorList>
            <person name="Hodson N. C."/>
            <person name="Mongue J. A."/>
            <person name="Jaron S. K."/>
        </authorList>
    </citation>
    <scope>NUCLEOTIDE SEQUENCE</scope>
</reference>
<feature type="transmembrane region" description="Helical" evidence="5">
    <location>
        <begin position="267"/>
        <end position="284"/>
    </location>
</feature>
<dbReference type="GO" id="GO:0008235">
    <property type="term" value="F:metalloexopeptidase activity"/>
    <property type="evidence" value="ECO:0007669"/>
    <property type="project" value="InterPro"/>
</dbReference>
<feature type="transmembrane region" description="Helical" evidence="5">
    <location>
        <begin position="169"/>
        <end position="188"/>
    </location>
</feature>
<dbReference type="PANTHER" id="PTHR12147:SF22">
    <property type="entry name" value="ENDOPLASMIC RETICULUM METALLOPEPTIDASE 1"/>
    <property type="match status" value="1"/>
</dbReference>
<dbReference type="InterPro" id="IPR007484">
    <property type="entry name" value="Peptidase_M28"/>
</dbReference>
<comment type="cofactor">
    <cofactor evidence="1">
        <name>Zn(2+)</name>
        <dbReference type="ChEBI" id="CHEBI:29105"/>
    </cofactor>
</comment>